<evidence type="ECO:0000313" key="2">
    <source>
        <dbReference type="EMBL" id="SEJ50989.1"/>
    </source>
</evidence>
<evidence type="ECO:0000256" key="1">
    <source>
        <dbReference type="SAM" id="Phobius"/>
    </source>
</evidence>
<keyword evidence="1" id="KW-0472">Membrane</keyword>
<proteinExistence type="predicted"/>
<feature type="transmembrane region" description="Helical" evidence="1">
    <location>
        <begin position="32"/>
        <end position="57"/>
    </location>
</feature>
<keyword evidence="1" id="KW-0812">Transmembrane</keyword>
<dbReference type="Proteomes" id="UP000183315">
    <property type="component" value="Unassembled WGS sequence"/>
</dbReference>
<keyword evidence="1" id="KW-1133">Transmembrane helix</keyword>
<protein>
    <submittedName>
        <fullName evidence="2">Uncharacterized protein</fullName>
    </submittedName>
</protein>
<accession>A0A1H6ZC03</accession>
<evidence type="ECO:0000313" key="3">
    <source>
        <dbReference type="Proteomes" id="UP000183315"/>
    </source>
</evidence>
<sequence>MRGTNPHKWGLAAVGGQRDDAVMSQPAPERPVSAYAVLVWAWCALVVVGGAALAALLL</sequence>
<dbReference type="STRING" id="1043493.SAMN05421637_2074"/>
<keyword evidence="3" id="KW-1185">Reference proteome</keyword>
<gene>
    <name evidence="2" type="ORF">SAMN05421637_2074</name>
</gene>
<reference evidence="3" key="1">
    <citation type="submission" date="2016-10" db="EMBL/GenBank/DDBJ databases">
        <authorList>
            <person name="Varghese N."/>
        </authorList>
    </citation>
    <scope>NUCLEOTIDE SEQUENCE [LARGE SCALE GENOMIC DNA]</scope>
    <source>
        <strain evidence="3">DSM 24868</strain>
    </source>
</reference>
<organism evidence="2 3">
    <name type="scientific">Demequina mangrovi</name>
    <dbReference type="NCBI Taxonomy" id="1043493"/>
    <lineage>
        <taxon>Bacteria</taxon>
        <taxon>Bacillati</taxon>
        <taxon>Actinomycetota</taxon>
        <taxon>Actinomycetes</taxon>
        <taxon>Micrococcales</taxon>
        <taxon>Demequinaceae</taxon>
        <taxon>Demequina</taxon>
    </lineage>
</organism>
<name>A0A1H6ZC03_9MICO</name>
<dbReference type="AlphaFoldDB" id="A0A1H6ZC03"/>
<dbReference type="EMBL" id="FNZI01000004">
    <property type="protein sequence ID" value="SEJ50989.1"/>
    <property type="molecule type" value="Genomic_DNA"/>
</dbReference>